<reference evidence="9 10" key="1">
    <citation type="submission" date="2019-03" db="EMBL/GenBank/DDBJ databases">
        <title>Draft genome sequences of novel Actinobacteria.</title>
        <authorList>
            <person name="Sahin N."/>
            <person name="Ay H."/>
            <person name="Saygin H."/>
        </authorList>
    </citation>
    <scope>NUCLEOTIDE SEQUENCE [LARGE SCALE GENOMIC DNA]</scope>
    <source>
        <strain evidence="9 10">16K404</strain>
    </source>
</reference>
<protein>
    <submittedName>
        <fullName evidence="9">Carbohydrate ABC transporter permease</fullName>
    </submittedName>
</protein>
<evidence type="ECO:0000256" key="4">
    <source>
        <dbReference type="ARBA" id="ARBA00022692"/>
    </source>
</evidence>
<dbReference type="CDD" id="cd06261">
    <property type="entry name" value="TM_PBP2"/>
    <property type="match status" value="1"/>
</dbReference>
<keyword evidence="4 7" id="KW-0812">Transmembrane</keyword>
<feature type="transmembrane region" description="Helical" evidence="7">
    <location>
        <begin position="231"/>
        <end position="252"/>
    </location>
</feature>
<dbReference type="AlphaFoldDB" id="A0A4R4UVA1"/>
<evidence type="ECO:0000256" key="2">
    <source>
        <dbReference type="ARBA" id="ARBA00022448"/>
    </source>
</evidence>
<evidence type="ECO:0000256" key="3">
    <source>
        <dbReference type="ARBA" id="ARBA00022475"/>
    </source>
</evidence>
<dbReference type="PANTHER" id="PTHR32243">
    <property type="entry name" value="MALTOSE TRANSPORT SYSTEM PERMEASE-RELATED"/>
    <property type="match status" value="1"/>
</dbReference>
<keyword evidence="3" id="KW-1003">Cell membrane</keyword>
<evidence type="ECO:0000256" key="6">
    <source>
        <dbReference type="ARBA" id="ARBA00023136"/>
    </source>
</evidence>
<comment type="subcellular location">
    <subcellularLocation>
        <location evidence="1 7">Cell membrane</location>
        <topology evidence="1 7">Multi-pass membrane protein</topology>
    </subcellularLocation>
</comment>
<dbReference type="PROSITE" id="PS50928">
    <property type="entry name" value="ABC_TM1"/>
    <property type="match status" value="1"/>
</dbReference>
<dbReference type="GO" id="GO:0005886">
    <property type="term" value="C:plasma membrane"/>
    <property type="evidence" value="ECO:0007669"/>
    <property type="project" value="UniProtKB-SubCell"/>
</dbReference>
<keyword evidence="10" id="KW-1185">Reference proteome</keyword>
<evidence type="ECO:0000256" key="5">
    <source>
        <dbReference type="ARBA" id="ARBA00022989"/>
    </source>
</evidence>
<accession>A0A4R4UVA1</accession>
<dbReference type="SUPFAM" id="SSF161098">
    <property type="entry name" value="MetI-like"/>
    <property type="match status" value="1"/>
</dbReference>
<keyword evidence="5 7" id="KW-1133">Transmembrane helix</keyword>
<name>A0A4R4UVA1_9PSEU</name>
<feature type="transmembrane region" description="Helical" evidence="7">
    <location>
        <begin position="96"/>
        <end position="117"/>
    </location>
</feature>
<organism evidence="9 10">
    <name type="scientific">Saccharopolyspora aridisoli</name>
    <dbReference type="NCBI Taxonomy" id="2530385"/>
    <lineage>
        <taxon>Bacteria</taxon>
        <taxon>Bacillati</taxon>
        <taxon>Actinomycetota</taxon>
        <taxon>Actinomycetes</taxon>
        <taxon>Pseudonocardiales</taxon>
        <taxon>Pseudonocardiaceae</taxon>
        <taxon>Saccharopolyspora</taxon>
    </lineage>
</organism>
<dbReference type="OrthoDB" id="3569827at2"/>
<dbReference type="Pfam" id="PF00528">
    <property type="entry name" value="BPD_transp_1"/>
    <property type="match status" value="1"/>
</dbReference>
<keyword evidence="6 7" id="KW-0472">Membrane</keyword>
<dbReference type="PANTHER" id="PTHR32243:SF18">
    <property type="entry name" value="INNER MEMBRANE ABC TRANSPORTER PERMEASE PROTEIN YCJP"/>
    <property type="match status" value="1"/>
</dbReference>
<comment type="similarity">
    <text evidence="7">Belongs to the binding-protein-dependent transport system permease family.</text>
</comment>
<dbReference type="Gene3D" id="1.10.3720.10">
    <property type="entry name" value="MetI-like"/>
    <property type="match status" value="1"/>
</dbReference>
<feature type="transmembrane region" description="Helical" evidence="7">
    <location>
        <begin position="173"/>
        <end position="198"/>
    </location>
</feature>
<feature type="domain" description="ABC transmembrane type-1" evidence="8">
    <location>
        <begin position="61"/>
        <end position="252"/>
    </location>
</feature>
<evidence type="ECO:0000256" key="7">
    <source>
        <dbReference type="RuleBase" id="RU363032"/>
    </source>
</evidence>
<dbReference type="InterPro" id="IPR000515">
    <property type="entry name" value="MetI-like"/>
</dbReference>
<comment type="caution">
    <text evidence="9">The sequence shown here is derived from an EMBL/GenBank/DDBJ whole genome shotgun (WGS) entry which is preliminary data.</text>
</comment>
<sequence>MREVTLTAVAVLIVAVLLFPLYWMLNIAFQPGQSLAALSLVPTHVGFGGFTTALREQGGSIVTSLVVALGAASLCLAVSAPAAYALARFRLPGTRWVLFAALVAQMVPDIVVANAVYNAYVDLRLVNTVPGLVLADAALGIPFVTVLLRAFMAGLPGEVLEASMVDGANRARTFLTMVLPMSRNALITGGVFAFLFAWSDFLFALTLNTTDDVTPVTLGIYDYLGVDVTDWSAVMATAVLASLPAAVLLVFAQRHIVSGINGGSTK</sequence>
<dbReference type="InterPro" id="IPR050901">
    <property type="entry name" value="BP-dep_ABC_trans_perm"/>
</dbReference>
<evidence type="ECO:0000313" key="9">
    <source>
        <dbReference type="EMBL" id="TDC92643.1"/>
    </source>
</evidence>
<proteinExistence type="inferred from homology"/>
<evidence type="ECO:0000259" key="8">
    <source>
        <dbReference type="PROSITE" id="PS50928"/>
    </source>
</evidence>
<dbReference type="RefSeq" id="WP_132623053.1">
    <property type="nucleotide sequence ID" value="NZ_SMKV01000013.1"/>
</dbReference>
<feature type="transmembrane region" description="Helical" evidence="7">
    <location>
        <begin position="129"/>
        <end position="152"/>
    </location>
</feature>
<dbReference type="Proteomes" id="UP000294744">
    <property type="component" value="Unassembled WGS sequence"/>
</dbReference>
<dbReference type="GO" id="GO:0055085">
    <property type="term" value="P:transmembrane transport"/>
    <property type="evidence" value="ECO:0007669"/>
    <property type="project" value="InterPro"/>
</dbReference>
<evidence type="ECO:0000256" key="1">
    <source>
        <dbReference type="ARBA" id="ARBA00004651"/>
    </source>
</evidence>
<keyword evidence="2 7" id="KW-0813">Transport</keyword>
<feature type="transmembrane region" description="Helical" evidence="7">
    <location>
        <begin position="60"/>
        <end position="84"/>
    </location>
</feature>
<dbReference type="InterPro" id="IPR035906">
    <property type="entry name" value="MetI-like_sf"/>
</dbReference>
<dbReference type="EMBL" id="SMKV01000013">
    <property type="protein sequence ID" value="TDC92643.1"/>
    <property type="molecule type" value="Genomic_DNA"/>
</dbReference>
<gene>
    <name evidence="9" type="ORF">E1161_13095</name>
</gene>
<evidence type="ECO:0000313" key="10">
    <source>
        <dbReference type="Proteomes" id="UP000294744"/>
    </source>
</evidence>